<keyword evidence="2" id="KW-0645">Protease</keyword>
<dbReference type="SMART" id="SM00287">
    <property type="entry name" value="SH3b"/>
    <property type="match status" value="1"/>
</dbReference>
<dbReference type="EMBL" id="JQ335997">
    <property type="protein sequence ID" value="AFN84589.1"/>
    <property type="molecule type" value="Genomic_DNA"/>
</dbReference>
<sequence>MSKTNSGLVAYAKAQVGKPYWYGCYGQTASASLYASKKKAYPSQYTASDFTSQYGQRVHDCGGLVKGYLWSDSATATPKYAAAQDKSAAGLYSAATMKGKIGTFDKVSGRLVFKGDTAAKIHHVGVYDGGYVYEAKGHAYGVTKTAYKASEWDFWAQCPYCADDTSATVSTGSTVSSSGSKVDAAQSKDSSLSGTYTVTASALNLRAGAGTGKAILTAIPKGGKVRNYGYYTAVSGVKWLYVQYTAGSKTYTGFCSSKYLKKA</sequence>
<dbReference type="PROSITE" id="PS51781">
    <property type="entry name" value="SH3B"/>
    <property type="match status" value="1"/>
</dbReference>
<name>I6ZXL4_9BACT</name>
<dbReference type="Gene3D" id="2.30.30.40">
    <property type="entry name" value="SH3 Domains"/>
    <property type="match status" value="1"/>
</dbReference>
<dbReference type="AlphaFoldDB" id="I6ZXL4"/>
<organism evidence="7">
    <name type="scientific">uncultured bacterium scaffold00056</name>
    <dbReference type="NCBI Taxonomy" id="1132475"/>
    <lineage>
        <taxon>Bacteria</taxon>
        <taxon>environmental samples</taxon>
    </lineage>
</organism>
<keyword evidence="4" id="KW-0788">Thiol protease</keyword>
<feature type="domain" description="SH3b" evidence="5">
    <location>
        <begin position="193"/>
        <end position="263"/>
    </location>
</feature>
<feature type="domain" description="NlpC/P60" evidence="6">
    <location>
        <begin position="2"/>
        <end position="166"/>
    </location>
</feature>
<evidence type="ECO:0000259" key="5">
    <source>
        <dbReference type="PROSITE" id="PS51781"/>
    </source>
</evidence>
<evidence type="ECO:0000256" key="2">
    <source>
        <dbReference type="ARBA" id="ARBA00022670"/>
    </source>
</evidence>
<dbReference type="InterPro" id="IPR003646">
    <property type="entry name" value="SH3-like_bac-type"/>
</dbReference>
<keyword evidence="3" id="KW-0378">Hydrolase</keyword>
<protein>
    <submittedName>
        <fullName evidence="7">SH3 domain protein</fullName>
    </submittedName>
</protein>
<dbReference type="SUPFAM" id="SSF54001">
    <property type="entry name" value="Cysteine proteinases"/>
    <property type="match status" value="1"/>
</dbReference>
<dbReference type="GO" id="GO:0006508">
    <property type="term" value="P:proteolysis"/>
    <property type="evidence" value="ECO:0007669"/>
    <property type="project" value="UniProtKB-KW"/>
</dbReference>
<dbReference type="Gene3D" id="3.90.1720.10">
    <property type="entry name" value="endopeptidase domain like (from Nostoc punctiforme)"/>
    <property type="match status" value="1"/>
</dbReference>
<comment type="similarity">
    <text evidence="1">Belongs to the peptidase C40 family.</text>
</comment>
<evidence type="ECO:0000256" key="3">
    <source>
        <dbReference type="ARBA" id="ARBA00022801"/>
    </source>
</evidence>
<proteinExistence type="inferred from homology"/>
<dbReference type="InterPro" id="IPR000064">
    <property type="entry name" value="NLP_P60_dom"/>
</dbReference>
<reference evidence="7" key="2">
    <citation type="journal article" date="2012" name="BMC Genomics">
        <title>Metagenomic analysis reveals a functional signature for biomass degradation by cecal microbiota in the leaf-eating flying squirrel (Petaurista alborufus lena).</title>
        <authorList>
            <person name="Lu H.P."/>
            <person name="Wang Y.B."/>
            <person name="Huang S.W."/>
            <person name="Lin C.Y."/>
            <person name="Wu M."/>
            <person name="Hsieh C.H."/>
            <person name="Yu H.T."/>
        </authorList>
    </citation>
    <scope>NUCLEOTIDE SEQUENCE</scope>
</reference>
<evidence type="ECO:0000313" key="7">
    <source>
        <dbReference type="EMBL" id="AFN84589.1"/>
    </source>
</evidence>
<reference evidence="7" key="1">
    <citation type="submission" date="2011-12" db="EMBL/GenBank/DDBJ databases">
        <authorList>
            <person name="Lu H.-P."/>
            <person name="Wang Y.-B."/>
            <person name="Huang S.-W."/>
            <person name="Lin C.-Y."/>
            <person name="Wu M."/>
            <person name="Hsieh C.-H."/>
            <person name="Yu H.-T."/>
        </authorList>
    </citation>
    <scope>NUCLEOTIDE SEQUENCE</scope>
</reference>
<dbReference type="InterPro" id="IPR038765">
    <property type="entry name" value="Papain-like_cys_pep_sf"/>
</dbReference>
<dbReference type="GO" id="GO:0008234">
    <property type="term" value="F:cysteine-type peptidase activity"/>
    <property type="evidence" value="ECO:0007669"/>
    <property type="project" value="UniProtKB-KW"/>
</dbReference>
<evidence type="ECO:0000259" key="6">
    <source>
        <dbReference type="PROSITE" id="PS51935"/>
    </source>
</evidence>
<evidence type="ECO:0000256" key="4">
    <source>
        <dbReference type="ARBA" id="ARBA00022807"/>
    </source>
</evidence>
<evidence type="ECO:0000256" key="1">
    <source>
        <dbReference type="ARBA" id="ARBA00007074"/>
    </source>
</evidence>
<dbReference type="PROSITE" id="PS51935">
    <property type="entry name" value="NLPC_P60"/>
    <property type="match status" value="1"/>
</dbReference>
<accession>I6ZXL4</accession>